<proteinExistence type="predicted"/>
<comment type="caution">
    <text evidence="1">The sequence shown here is derived from an EMBL/GenBank/DDBJ whole genome shotgun (WGS) entry which is preliminary data.</text>
</comment>
<dbReference type="EMBL" id="JACNJZ010000068">
    <property type="protein sequence ID" value="MBC8317068.1"/>
    <property type="molecule type" value="Genomic_DNA"/>
</dbReference>
<dbReference type="Proteomes" id="UP000614424">
    <property type="component" value="Unassembled WGS sequence"/>
</dbReference>
<evidence type="ECO:0000313" key="1">
    <source>
        <dbReference type="EMBL" id="MBC8317068.1"/>
    </source>
</evidence>
<organism evidence="1 2">
    <name type="scientific">Candidatus Desulfobia pelagia</name>
    <dbReference type="NCBI Taxonomy" id="2841692"/>
    <lineage>
        <taxon>Bacteria</taxon>
        <taxon>Pseudomonadati</taxon>
        <taxon>Thermodesulfobacteriota</taxon>
        <taxon>Desulfobulbia</taxon>
        <taxon>Desulfobulbales</taxon>
        <taxon>Desulfobulbaceae</taxon>
        <taxon>Candidatus Desulfobia</taxon>
    </lineage>
</organism>
<name>A0A8J6NE08_9BACT</name>
<sequence length="107" mass="12358">MYTQEDDTVFEQAVLKMRQELAKGKTFAQACEVLHDIEEKLRPLIKDDFLKIVIAEQHFGQGRGIDDVALFLDLPYEIVEASRSRIMREFDEALANPFDNEINTSTH</sequence>
<gene>
    <name evidence="1" type="ORF">H8E41_04125</name>
</gene>
<evidence type="ECO:0000313" key="2">
    <source>
        <dbReference type="Proteomes" id="UP000614424"/>
    </source>
</evidence>
<accession>A0A8J6NE08</accession>
<dbReference type="AlphaFoldDB" id="A0A8J6NE08"/>
<reference evidence="1 2" key="1">
    <citation type="submission" date="2020-08" db="EMBL/GenBank/DDBJ databases">
        <title>Bridging the membrane lipid divide: bacteria of the FCB group superphylum have the potential to synthesize archaeal ether lipids.</title>
        <authorList>
            <person name="Villanueva L."/>
            <person name="Von Meijenfeldt F.A.B."/>
            <person name="Westbye A.B."/>
            <person name="Yadav S."/>
            <person name="Hopmans E.C."/>
            <person name="Dutilh B.E."/>
            <person name="Sinninghe Damste J.S."/>
        </authorList>
    </citation>
    <scope>NUCLEOTIDE SEQUENCE [LARGE SCALE GENOMIC DNA]</scope>
    <source>
        <strain evidence="1">NIOZ-UU47</strain>
    </source>
</reference>
<protein>
    <submittedName>
        <fullName evidence="1">Uncharacterized protein</fullName>
    </submittedName>
</protein>